<dbReference type="OrthoDB" id="3176171at2759"/>
<sequence>MVGSPGPGSPIGRDHPPRPMSAMIRPTRSSSRMSMSSRAGGSRASDEDGRTSVKVAVRVRPPLRPTDPGYELIPQRFQKGMVHVTSPTSIAVDSPQGRKIFVFDRVFGPDVNQDGVWEYLEESVNAFLQGYNVSVLAYGQSGAGKSYTMGTAGPGGQDEHQMGVIPRAAVALFDRLSGGSMADKSSGIRAPVRYSTPIATLQRNNPDKGWTMKATYVEIYNEQLRDLLLPEGTRQEDRAPITIREDTKGRILLTGLRQVEITNVQDLLGVLSFGSSIRQTDATAINAKSSRSHAVFSLNLVQRKAKGFAGETGDKASKRLSMPVDMAPEGFVLVDSKMHFVDLAGSERLKNTHAQGERAKEGISINAGLASLGKVISQLSSRQSGAHVSYRDSKLTRLLQDSLGGNAITYMIACVTPAEFHLSETLNTIQYAQRARAIQSKPRIQQVADDADMKQLIDRLRAEIAFLREQLKNNRAESNDRAAKDAQGPRSGRSGEKEVELQNELLDLQENYNALSARHAKLISEITRATDTEDIPVTTEYVDTAVERLKRSNSFAEAVEQVVLEYEKTIQSLESSLTSTRSSLSNSESTLLEKESKLAYVETLNHQLQARIQKMMDRESSTESYLHDLEMKLSSHTSGEEKNATIIKELQKEIARVRENEAGCEDYISTLEERLAEAEQDMELMQREIARLEHVIDRQRSLGKLDNLLLERESMKDRENASINGVKAGEQTNGPLRPVSRTESEKSDSAQDKSLLHVRAPTPPSLSATPPIQESPAEEDYVPGKEDEYKYMPQSPAQSQFVADKFETVQQELFELKVEHEQTLQEFNQMSVNYESAVRKMSKLQDQLDELRHAKSNSIDSTTSRGTSPPESPIQRPTSFLADKYELKGLEEPSSSSVLLSSELSLAGESVEESPSLTQDSVKGESRSLSPAVEIVEDRENALKIHLETETERTMNRASISTPEDLLKKFEILLKEKEEAERIAEEETQKLQQQLNATRDELVTLKNITNAVGSTSGRNSGRNSPPTQFLRRKSSQSLAVVDRAQRAFANLRRMATEHLASQPEVLENFELNIDGAMRELTNRLDRISELEQEVNSLRKEMEAKTTMIAGLTRERTSIQTQPMDISVVSVMQRRIDETEAQLHKTKQSLADRERELAAARGALENLASDSPSNALSLLDELTRERRLTSDQASKILDLHNQVEHMRSDQLEALSSLQESKRSLERTIGELEEDLTHARESAMQQEMDLRHTYDRQVHDYQDRVEALQRTIINTREAMEAQLARVGELEKAQEDAQREIEGLLTSQANASASSDDEIRKQKEEMKKHQEVNDELEQKIAQNKELIESQQARLETMERDYLEAVKQLEVLKVEKAAALTALKETEERALAEATAAAAAHEELLAAVRAELAESQATATAHADSLAELQTAYDKLQSEKSVSNDGQGSTEELERKIAEQNKVIASHKDTIESHVIAIKELEEVQGKHEEELRKLREKERKHAKLVEDLEQELTFTFDQNQESAKKLASVTAEYDRAVQERDALIATSEQKSVESQKAMDSLNEEIIKLRAKISELEVELAAGPDGNRNRRSDSSSSNTRRSTNSTTSALPSPPPAIPLPPLPTSSSPPPGDRPSRRPSKDYVSTHFDDQEARIKTLEKQLQAEKALTATLEEALTDCEKTMKRLTTDRDSFQLKASQVQQELEKTRNESASSRYSMQAVEEERLARQKAEQAKAQLEERMQALNKKKTRSFACF</sequence>
<evidence type="ECO:0000256" key="1">
    <source>
        <dbReference type="ARBA" id="ARBA00004496"/>
    </source>
</evidence>
<dbReference type="GO" id="GO:0051231">
    <property type="term" value="P:spindle elongation"/>
    <property type="evidence" value="ECO:0007669"/>
    <property type="project" value="TreeGrafter"/>
</dbReference>
<keyword evidence="2" id="KW-0963">Cytoplasm</keyword>
<dbReference type="Proteomes" id="UP000326924">
    <property type="component" value="Unassembled WGS sequence"/>
</dbReference>
<dbReference type="GO" id="GO:0008017">
    <property type="term" value="F:microtubule binding"/>
    <property type="evidence" value="ECO:0007669"/>
    <property type="project" value="InterPro"/>
</dbReference>
<dbReference type="PANTHER" id="PTHR47969:SF15">
    <property type="entry name" value="CHROMOSOME-ASSOCIATED KINESIN KIF4A-RELATED"/>
    <property type="match status" value="1"/>
</dbReference>
<feature type="compositionally biased region" description="Basic and acidic residues" evidence="8">
    <location>
        <begin position="475"/>
        <end position="484"/>
    </location>
</feature>
<keyword evidence="5 7" id="KW-0175">Coiled coil</keyword>
<dbReference type="PRINTS" id="PR00380">
    <property type="entry name" value="KINESINHEAVY"/>
</dbReference>
<dbReference type="SMART" id="SM00129">
    <property type="entry name" value="KISc"/>
    <property type="match status" value="1"/>
</dbReference>
<feature type="coiled-coil region" evidence="7">
    <location>
        <begin position="668"/>
        <end position="702"/>
    </location>
</feature>
<keyword evidence="11" id="KW-1185">Reference proteome</keyword>
<feature type="region of interest" description="Disordered" evidence="8">
    <location>
        <begin position="719"/>
        <end position="781"/>
    </location>
</feature>
<proteinExistence type="inferred from homology"/>
<protein>
    <recommendedName>
        <fullName evidence="9">Kinesin motor domain-containing protein</fullName>
    </recommendedName>
</protein>
<dbReference type="PROSITE" id="PS00411">
    <property type="entry name" value="KINESIN_MOTOR_1"/>
    <property type="match status" value="1"/>
</dbReference>
<dbReference type="PANTHER" id="PTHR47969">
    <property type="entry name" value="CHROMOSOME-ASSOCIATED KINESIN KIF4A-RELATED"/>
    <property type="match status" value="1"/>
</dbReference>
<feature type="binding site" evidence="6">
    <location>
        <begin position="139"/>
        <end position="146"/>
    </location>
    <ligand>
        <name>ATP</name>
        <dbReference type="ChEBI" id="CHEBI:30616"/>
    </ligand>
</feature>
<feature type="compositionally biased region" description="Basic and acidic residues" evidence="8">
    <location>
        <begin position="740"/>
        <end position="755"/>
    </location>
</feature>
<feature type="compositionally biased region" description="Basic and acidic residues" evidence="8">
    <location>
        <begin position="1314"/>
        <end position="1331"/>
    </location>
</feature>
<dbReference type="GO" id="GO:0005737">
    <property type="term" value="C:cytoplasm"/>
    <property type="evidence" value="ECO:0007669"/>
    <property type="project" value="UniProtKB-SubCell"/>
</dbReference>
<dbReference type="GO" id="GO:0007018">
    <property type="term" value="P:microtubule-based movement"/>
    <property type="evidence" value="ECO:0007669"/>
    <property type="project" value="InterPro"/>
</dbReference>
<dbReference type="Gene3D" id="1.10.287.1490">
    <property type="match status" value="1"/>
</dbReference>
<reference evidence="10 11" key="1">
    <citation type="submission" date="2019-09" db="EMBL/GenBank/DDBJ databases">
        <title>Draft genome of the ectomycorrhizal ascomycete Sphaerosporella brunnea.</title>
        <authorList>
            <consortium name="DOE Joint Genome Institute"/>
            <person name="Benucci G.M."/>
            <person name="Marozzi G."/>
            <person name="Antonielli L."/>
            <person name="Sanchez S."/>
            <person name="Marco P."/>
            <person name="Wang X."/>
            <person name="Falini L.B."/>
            <person name="Barry K."/>
            <person name="Haridas S."/>
            <person name="Lipzen A."/>
            <person name="Labutti K."/>
            <person name="Grigoriev I.V."/>
            <person name="Murat C."/>
            <person name="Martin F."/>
            <person name="Albertini E."/>
            <person name="Donnini D."/>
            <person name="Bonito G."/>
        </authorList>
    </citation>
    <scope>NUCLEOTIDE SEQUENCE [LARGE SCALE GENOMIC DNA]</scope>
    <source>
        <strain evidence="10 11">Sb_GMNB300</strain>
    </source>
</reference>
<dbReference type="SUPFAM" id="SSF57997">
    <property type="entry name" value="Tropomyosin"/>
    <property type="match status" value="1"/>
</dbReference>
<feature type="region of interest" description="Disordered" evidence="8">
    <location>
        <begin position="854"/>
        <end position="878"/>
    </location>
</feature>
<feature type="compositionally biased region" description="Low complexity" evidence="8">
    <location>
        <begin position="1013"/>
        <end position="1024"/>
    </location>
</feature>
<dbReference type="InterPro" id="IPR036961">
    <property type="entry name" value="Kinesin_motor_dom_sf"/>
</dbReference>
<dbReference type="EMBL" id="VXIS01000161">
    <property type="protein sequence ID" value="KAA8899954.1"/>
    <property type="molecule type" value="Genomic_DNA"/>
</dbReference>
<dbReference type="GO" id="GO:0003777">
    <property type="term" value="F:microtubule motor activity"/>
    <property type="evidence" value="ECO:0007669"/>
    <property type="project" value="InterPro"/>
</dbReference>
<feature type="coiled-coil region" evidence="7">
    <location>
        <begin position="1541"/>
        <end position="1575"/>
    </location>
</feature>
<dbReference type="InParanoid" id="A0A5J5ER24"/>
<evidence type="ECO:0000256" key="5">
    <source>
        <dbReference type="ARBA" id="ARBA00023054"/>
    </source>
</evidence>
<accession>A0A5J5ER24</accession>
<comment type="similarity">
    <text evidence="6">Belongs to the TRAFAC class myosin-kinesin ATPase superfamily. Kinesin family.</text>
</comment>
<evidence type="ECO:0000256" key="3">
    <source>
        <dbReference type="ARBA" id="ARBA00022741"/>
    </source>
</evidence>
<dbReference type="Gene3D" id="3.40.850.10">
    <property type="entry name" value="Kinesin motor domain"/>
    <property type="match status" value="1"/>
</dbReference>
<dbReference type="GO" id="GO:0005875">
    <property type="term" value="C:microtubule associated complex"/>
    <property type="evidence" value="ECO:0007669"/>
    <property type="project" value="TreeGrafter"/>
</dbReference>
<feature type="region of interest" description="Disordered" evidence="8">
    <location>
        <begin position="1577"/>
        <end position="1639"/>
    </location>
</feature>
<dbReference type="InterPro" id="IPR001752">
    <property type="entry name" value="Kinesin_motor_dom"/>
</dbReference>
<feature type="compositionally biased region" description="Polar residues" evidence="8">
    <location>
        <begin position="856"/>
        <end position="869"/>
    </location>
</feature>
<feature type="region of interest" description="Disordered" evidence="8">
    <location>
        <begin position="1011"/>
        <end position="1035"/>
    </location>
</feature>
<dbReference type="InterPro" id="IPR027417">
    <property type="entry name" value="P-loop_NTPase"/>
</dbReference>
<dbReference type="PROSITE" id="PS50067">
    <property type="entry name" value="KINESIN_MOTOR_2"/>
    <property type="match status" value="1"/>
</dbReference>
<feature type="compositionally biased region" description="Low complexity" evidence="8">
    <location>
        <begin position="28"/>
        <end position="43"/>
    </location>
</feature>
<dbReference type="Pfam" id="PF00225">
    <property type="entry name" value="Kinesin"/>
    <property type="match status" value="1"/>
</dbReference>
<organism evidence="10 11">
    <name type="scientific">Sphaerosporella brunnea</name>
    <dbReference type="NCBI Taxonomy" id="1250544"/>
    <lineage>
        <taxon>Eukaryota</taxon>
        <taxon>Fungi</taxon>
        <taxon>Dikarya</taxon>
        <taxon>Ascomycota</taxon>
        <taxon>Pezizomycotina</taxon>
        <taxon>Pezizomycetes</taxon>
        <taxon>Pezizales</taxon>
        <taxon>Pyronemataceae</taxon>
        <taxon>Sphaerosporella</taxon>
    </lineage>
</organism>
<name>A0A5J5ER24_9PEZI</name>
<feature type="coiled-coil region" evidence="7">
    <location>
        <begin position="967"/>
        <end position="1008"/>
    </location>
</feature>
<keyword evidence="4 6" id="KW-0067">ATP-binding</keyword>
<keyword evidence="6" id="KW-0505">Motor protein</keyword>
<dbReference type="InterPro" id="IPR019821">
    <property type="entry name" value="Kinesin_motor_CS"/>
</dbReference>
<evidence type="ECO:0000256" key="8">
    <source>
        <dbReference type="SAM" id="MobiDB-lite"/>
    </source>
</evidence>
<evidence type="ECO:0000256" key="7">
    <source>
        <dbReference type="SAM" id="Coils"/>
    </source>
</evidence>
<dbReference type="GO" id="GO:0007052">
    <property type="term" value="P:mitotic spindle organization"/>
    <property type="evidence" value="ECO:0007669"/>
    <property type="project" value="TreeGrafter"/>
</dbReference>
<evidence type="ECO:0000256" key="6">
    <source>
        <dbReference type="PROSITE-ProRule" id="PRU00283"/>
    </source>
</evidence>
<feature type="coiled-coil region" evidence="7">
    <location>
        <begin position="1643"/>
        <end position="1746"/>
    </location>
</feature>
<comment type="caution">
    <text evidence="10">The sequence shown here is derived from an EMBL/GenBank/DDBJ whole genome shotgun (WGS) entry which is preliminary data.</text>
</comment>
<keyword evidence="3 6" id="KW-0547">Nucleotide-binding</keyword>
<feature type="region of interest" description="Disordered" evidence="8">
    <location>
        <begin position="1301"/>
        <end position="1331"/>
    </location>
</feature>
<comment type="subcellular location">
    <subcellularLocation>
        <location evidence="1">Cytoplasm</location>
    </subcellularLocation>
</comment>
<dbReference type="GO" id="GO:0005524">
    <property type="term" value="F:ATP binding"/>
    <property type="evidence" value="ECO:0007669"/>
    <property type="project" value="UniProtKB-UniRule"/>
</dbReference>
<feature type="compositionally biased region" description="Low complexity" evidence="8">
    <location>
        <begin position="1590"/>
        <end position="1606"/>
    </location>
</feature>
<feature type="coiled-coil region" evidence="7">
    <location>
        <begin position="1073"/>
        <end position="1169"/>
    </location>
</feature>
<feature type="region of interest" description="Disordered" evidence="8">
    <location>
        <begin position="1"/>
        <end position="53"/>
    </location>
</feature>
<feature type="compositionally biased region" description="Polar residues" evidence="8">
    <location>
        <begin position="1302"/>
        <end position="1311"/>
    </location>
</feature>
<feature type="region of interest" description="Disordered" evidence="8">
    <location>
        <begin position="475"/>
        <end position="499"/>
    </location>
</feature>
<dbReference type="SUPFAM" id="SSF52540">
    <property type="entry name" value="P-loop containing nucleoside triphosphate hydrolases"/>
    <property type="match status" value="1"/>
</dbReference>
<evidence type="ECO:0000256" key="2">
    <source>
        <dbReference type="ARBA" id="ARBA00022490"/>
    </source>
</evidence>
<feature type="region of interest" description="Disordered" evidence="8">
    <location>
        <begin position="908"/>
        <end position="930"/>
    </location>
</feature>
<evidence type="ECO:0000259" key="9">
    <source>
        <dbReference type="PROSITE" id="PS50067"/>
    </source>
</evidence>
<gene>
    <name evidence="10" type="ORF">FN846DRAFT_166864</name>
</gene>
<feature type="compositionally biased region" description="Pro residues" evidence="8">
    <location>
        <begin position="1607"/>
        <end position="1628"/>
    </location>
</feature>
<evidence type="ECO:0000313" key="11">
    <source>
        <dbReference type="Proteomes" id="UP000326924"/>
    </source>
</evidence>
<dbReference type="InterPro" id="IPR027640">
    <property type="entry name" value="Kinesin-like_fam"/>
</dbReference>
<feature type="domain" description="Kinesin motor" evidence="9">
    <location>
        <begin position="52"/>
        <end position="438"/>
    </location>
</feature>
<evidence type="ECO:0000313" key="10">
    <source>
        <dbReference type="EMBL" id="KAA8899954.1"/>
    </source>
</evidence>
<evidence type="ECO:0000256" key="4">
    <source>
        <dbReference type="ARBA" id="ARBA00022840"/>
    </source>
</evidence>